<dbReference type="RefSeq" id="WP_160368879.1">
    <property type="nucleotide sequence ID" value="NZ_WSQA01000005.1"/>
</dbReference>
<organism evidence="1 2">
    <name type="scientific">Sphingobacterium humi</name>
    <dbReference type="NCBI Taxonomy" id="1796905"/>
    <lineage>
        <taxon>Bacteria</taxon>
        <taxon>Pseudomonadati</taxon>
        <taxon>Bacteroidota</taxon>
        <taxon>Sphingobacteriia</taxon>
        <taxon>Sphingobacteriales</taxon>
        <taxon>Sphingobacteriaceae</taxon>
        <taxon>Sphingobacterium</taxon>
    </lineage>
</organism>
<accession>A0A6N8L0X1</accession>
<gene>
    <name evidence="1" type="ORF">GQF63_08920</name>
</gene>
<sequence>MGRKGAGVVLLDYVDTLSISKVKEWGHLDYIGKSSTITWSRKGIERMSINIKTIKTDRLYLELSYRYAGSELVKYQVEITFINSNLGFGQIPYFICPQTGKRCRKLYSIGKYFLHREAFLYAMYECQFDSKKVREFVKVVKPYYGMDDVKTELHSKNFKTFYNGTLTKRYLSLKKKLDAVDCNFDYAGFIEMAMIS</sequence>
<dbReference type="OrthoDB" id="837641at2"/>
<keyword evidence="2" id="KW-1185">Reference proteome</keyword>
<reference evidence="1 2" key="1">
    <citation type="submission" date="2019-12" db="EMBL/GenBank/DDBJ databases">
        <authorList>
            <person name="Dong K."/>
        </authorList>
    </citation>
    <scope>NUCLEOTIDE SEQUENCE [LARGE SCALE GENOMIC DNA]</scope>
    <source>
        <strain evidence="1 2">JCM 31225</strain>
    </source>
</reference>
<evidence type="ECO:0000313" key="1">
    <source>
        <dbReference type="EMBL" id="MVZ62141.1"/>
    </source>
</evidence>
<evidence type="ECO:0000313" key="2">
    <source>
        <dbReference type="Proteomes" id="UP000435036"/>
    </source>
</evidence>
<proteinExistence type="predicted"/>
<dbReference type="AlphaFoldDB" id="A0A6N8L0X1"/>
<comment type="caution">
    <text evidence="1">The sequence shown here is derived from an EMBL/GenBank/DDBJ whole genome shotgun (WGS) entry which is preliminary data.</text>
</comment>
<dbReference type="Proteomes" id="UP000435036">
    <property type="component" value="Unassembled WGS sequence"/>
</dbReference>
<name>A0A6N8L0X1_9SPHI</name>
<protein>
    <submittedName>
        <fullName evidence="1">Uncharacterized protein</fullName>
    </submittedName>
</protein>
<dbReference type="EMBL" id="WSQA01000005">
    <property type="protein sequence ID" value="MVZ62141.1"/>
    <property type="molecule type" value="Genomic_DNA"/>
</dbReference>